<dbReference type="InterPro" id="IPR011990">
    <property type="entry name" value="TPR-like_helical_dom_sf"/>
</dbReference>
<feature type="repeat" description="TPR" evidence="3">
    <location>
        <begin position="426"/>
        <end position="459"/>
    </location>
</feature>
<sequence length="635" mass="72561">MKLTTKIVSAWIVLTLTALPLAAQDEGQAGTESLFKDGFGARASGLGQAYTALANDPSAVFWNPAGLEYVYQQSVMLYHMSLFEGTNYDFIAYAMPTLKLGTFAIGLGRIGTGDITERTASRIALGTFTWETYQAYLSYAKKLPLDITVGASVKVLRRAWSGLSTEGALIDHGVGMDFGLMWRPTLFEGNLLQNWSLGLNIRNLFAPQLNEGVDIDALPISVRFGLMKQIPFSGLGNRLSLLFDLDYSQERDMLFHFGTEYRFMNMGMVRVGYDGVGMTFGAGIEYKFMQLDYAYANSSYGDYFSAVHRISLSFNFGLNRDELFEIAEAERIAEEERLIAEMRERDRQKFIAEHLEKGNQFFEQGDMFNAIVEYQQVIGQDPFNQRANAMLDSANVQLKKQFEKQQELAVQNALDKDRAQRDQKFIDEHFQKGRLLLDKKQYTEALIEFNMALERDPENETIKAGIATTKRRIREETTRLINKGRQEFQKGNYAEALRLLADARLLGGDDQRIQNEIEPLVKRIKLQEKIQKGLGLYEIGEYDKALKLFEEALTIDPNDELVKQYYERSKVESTGKEEQMDAETERQYLKGVDYFVKGDYQQAISIWEEIVKKYPYNKKVLKALKGARERLKKME</sequence>
<dbReference type="InterPro" id="IPR013105">
    <property type="entry name" value="TPR_2"/>
</dbReference>
<keyword evidence="4" id="KW-0732">Signal</keyword>
<name>A0A7V4U260_CALAY</name>
<dbReference type="NCBIfam" id="NF033709">
    <property type="entry name" value="PorV_fam"/>
    <property type="match status" value="1"/>
</dbReference>
<evidence type="ECO:0000256" key="3">
    <source>
        <dbReference type="PROSITE-ProRule" id="PRU00339"/>
    </source>
</evidence>
<dbReference type="Pfam" id="PF13174">
    <property type="entry name" value="TPR_6"/>
    <property type="match status" value="1"/>
</dbReference>
<keyword evidence="2 3" id="KW-0802">TPR repeat</keyword>
<dbReference type="EMBL" id="DRQG01000118">
    <property type="protein sequence ID" value="HGY56631.1"/>
    <property type="molecule type" value="Genomic_DNA"/>
</dbReference>
<feature type="chain" id="PRO_5031010246" evidence="4">
    <location>
        <begin position="24"/>
        <end position="635"/>
    </location>
</feature>
<dbReference type="Proteomes" id="UP000885779">
    <property type="component" value="Unassembled WGS sequence"/>
</dbReference>
<dbReference type="AlphaFoldDB" id="A0A7V4U260"/>
<dbReference type="PROSITE" id="PS50293">
    <property type="entry name" value="TPR_REGION"/>
    <property type="match status" value="1"/>
</dbReference>
<dbReference type="PANTHER" id="PTHR44943:SF8">
    <property type="entry name" value="TPR REPEAT-CONTAINING PROTEIN MJ0263"/>
    <property type="match status" value="1"/>
</dbReference>
<evidence type="ECO:0000256" key="2">
    <source>
        <dbReference type="ARBA" id="ARBA00022803"/>
    </source>
</evidence>
<dbReference type="InterPro" id="IPR019734">
    <property type="entry name" value="TPR_rpt"/>
</dbReference>
<reference evidence="5" key="1">
    <citation type="journal article" date="2020" name="mSystems">
        <title>Genome- and Community-Level Interaction Insights into Carbon Utilization and Element Cycling Functions of Hydrothermarchaeota in Hydrothermal Sediment.</title>
        <authorList>
            <person name="Zhou Z."/>
            <person name="Liu Y."/>
            <person name="Xu W."/>
            <person name="Pan J."/>
            <person name="Luo Z.H."/>
            <person name="Li M."/>
        </authorList>
    </citation>
    <scope>NUCLEOTIDE SEQUENCE [LARGE SCALE GENOMIC DNA]</scope>
    <source>
        <strain evidence="5">HyVt-577</strain>
    </source>
</reference>
<dbReference type="SMART" id="SM00028">
    <property type="entry name" value="TPR"/>
    <property type="match status" value="5"/>
</dbReference>
<evidence type="ECO:0000313" key="5">
    <source>
        <dbReference type="EMBL" id="HGY56631.1"/>
    </source>
</evidence>
<comment type="caution">
    <text evidence="5">The sequence shown here is derived from an EMBL/GenBank/DDBJ whole genome shotgun (WGS) entry which is preliminary data.</text>
</comment>
<dbReference type="SUPFAM" id="SSF48452">
    <property type="entry name" value="TPR-like"/>
    <property type="match status" value="1"/>
</dbReference>
<dbReference type="PANTHER" id="PTHR44943">
    <property type="entry name" value="CELLULOSE SYNTHASE OPERON PROTEIN C"/>
    <property type="match status" value="1"/>
</dbReference>
<accession>A0A7V4U260</accession>
<proteinExistence type="predicted"/>
<dbReference type="PROSITE" id="PS50005">
    <property type="entry name" value="TPR"/>
    <property type="match status" value="3"/>
</dbReference>
<feature type="repeat" description="TPR" evidence="3">
    <location>
        <begin position="584"/>
        <end position="617"/>
    </location>
</feature>
<dbReference type="SUPFAM" id="SSF56935">
    <property type="entry name" value="Porins"/>
    <property type="match status" value="1"/>
</dbReference>
<feature type="repeat" description="TPR" evidence="3">
    <location>
        <begin position="526"/>
        <end position="559"/>
    </location>
</feature>
<evidence type="ECO:0000256" key="1">
    <source>
        <dbReference type="ARBA" id="ARBA00022737"/>
    </source>
</evidence>
<dbReference type="Pfam" id="PF07719">
    <property type="entry name" value="TPR_2"/>
    <property type="match status" value="1"/>
</dbReference>
<dbReference type="Pfam" id="PF13181">
    <property type="entry name" value="TPR_8"/>
    <property type="match status" value="1"/>
</dbReference>
<dbReference type="Gene3D" id="1.25.40.10">
    <property type="entry name" value="Tetratricopeptide repeat domain"/>
    <property type="match status" value="3"/>
</dbReference>
<gene>
    <name evidence="5" type="ORF">ENK44_13055</name>
</gene>
<protein>
    <submittedName>
        <fullName evidence="5">PorV/PorQ family protein</fullName>
    </submittedName>
</protein>
<evidence type="ECO:0000256" key="4">
    <source>
        <dbReference type="SAM" id="SignalP"/>
    </source>
</evidence>
<keyword evidence="1" id="KW-0677">Repeat</keyword>
<dbReference type="InterPro" id="IPR051685">
    <property type="entry name" value="Ycf3/AcsC/BcsC/TPR_MFPF"/>
</dbReference>
<feature type="signal peptide" evidence="4">
    <location>
        <begin position="1"/>
        <end position="23"/>
    </location>
</feature>
<dbReference type="Gene3D" id="2.40.160.60">
    <property type="entry name" value="Outer membrane protein transport protein (OMPP1/FadL/TodX)"/>
    <property type="match status" value="1"/>
</dbReference>
<organism evidence="5">
    <name type="scientific">Caldithrix abyssi</name>
    <dbReference type="NCBI Taxonomy" id="187145"/>
    <lineage>
        <taxon>Bacteria</taxon>
        <taxon>Pseudomonadati</taxon>
        <taxon>Calditrichota</taxon>
        <taxon>Calditrichia</taxon>
        <taxon>Calditrichales</taxon>
        <taxon>Calditrichaceae</taxon>
        <taxon>Caldithrix</taxon>
    </lineage>
</organism>